<dbReference type="AlphaFoldDB" id="V8AN16"/>
<accession>V8AN16</accession>
<dbReference type="CDD" id="cd17624">
    <property type="entry name" value="REC_OmpR_PmrA-like"/>
    <property type="match status" value="1"/>
</dbReference>
<evidence type="ECO:0000259" key="8">
    <source>
        <dbReference type="PROSITE" id="PS50110"/>
    </source>
</evidence>
<keyword evidence="5" id="KW-0804">Transcription</keyword>
<proteinExistence type="predicted"/>
<dbReference type="PROSITE" id="PS51755">
    <property type="entry name" value="OMPR_PHOB"/>
    <property type="match status" value="1"/>
</dbReference>
<dbReference type="GO" id="GO:0005829">
    <property type="term" value="C:cytosol"/>
    <property type="evidence" value="ECO:0007669"/>
    <property type="project" value="TreeGrafter"/>
</dbReference>
<dbReference type="Pfam" id="PF00486">
    <property type="entry name" value="Trans_reg_C"/>
    <property type="match status" value="1"/>
</dbReference>
<sequence>MKILVVEDNVTLGKGICKGLSKKMYAVDLAENGHMALEMISLADYDLIILDLSLPFLSGWEVLEDIRQKNSQIKILILSANNFVEDKAKGLDMGANDYLTKPFDFLELEARIRNLLRQRFFIPTSVLRYENIALNTIEKTVEIDKINIKLTKKEYGILEYLLINKEVVISAENLIEHVWNEERNPFSNAFKYQIYSLRKKISNINPEAANMIQTIRGSGYKLSNKY</sequence>
<dbReference type="PROSITE" id="PS50110">
    <property type="entry name" value="RESPONSE_REGULATORY"/>
    <property type="match status" value="1"/>
</dbReference>
<reference evidence="10 11" key="1">
    <citation type="submission" date="2013-07" db="EMBL/GenBank/DDBJ databases">
        <title>Isolation of Lactococcus garvieae strain TRF1 from the fecal material of a timber rattlesnake.</title>
        <authorList>
            <person name="McLaughlin R.W."/>
            <person name="Cochran P.A."/>
            <person name="Dowd S.E."/>
        </authorList>
    </citation>
    <scope>NUCLEOTIDE SEQUENCE [LARGE SCALE GENOMIC DNA]</scope>
    <source>
        <strain evidence="10 11">TRF1</strain>
    </source>
</reference>
<feature type="DNA-binding region" description="OmpR/PhoB-type" evidence="7">
    <location>
        <begin position="124"/>
        <end position="224"/>
    </location>
</feature>
<keyword evidence="1 6" id="KW-0597">Phosphoprotein</keyword>
<organism evidence="10 11">
    <name type="scientific">Lactococcus garvieae TRF1</name>
    <dbReference type="NCBI Taxonomy" id="1380772"/>
    <lineage>
        <taxon>Bacteria</taxon>
        <taxon>Bacillati</taxon>
        <taxon>Bacillota</taxon>
        <taxon>Bacilli</taxon>
        <taxon>Lactobacillales</taxon>
        <taxon>Streptococcaceae</taxon>
        <taxon>Lactococcus</taxon>
    </lineage>
</organism>
<dbReference type="CDD" id="cd00383">
    <property type="entry name" value="trans_reg_C"/>
    <property type="match status" value="1"/>
</dbReference>
<dbReference type="InterPro" id="IPR039420">
    <property type="entry name" value="WalR-like"/>
</dbReference>
<dbReference type="SMART" id="SM00448">
    <property type="entry name" value="REC"/>
    <property type="match status" value="1"/>
</dbReference>
<dbReference type="Proteomes" id="UP000018692">
    <property type="component" value="Unassembled WGS sequence"/>
</dbReference>
<dbReference type="PATRIC" id="fig|1380772.3.peg.1746"/>
<evidence type="ECO:0000256" key="1">
    <source>
        <dbReference type="ARBA" id="ARBA00022553"/>
    </source>
</evidence>
<feature type="modified residue" description="4-aspartylphosphate" evidence="6">
    <location>
        <position position="51"/>
    </location>
</feature>
<gene>
    <name evidence="10" type="ORF">N568_0109135</name>
</gene>
<evidence type="ECO:0000256" key="7">
    <source>
        <dbReference type="PROSITE-ProRule" id="PRU01091"/>
    </source>
</evidence>
<dbReference type="Gene3D" id="3.40.50.2300">
    <property type="match status" value="1"/>
</dbReference>
<dbReference type="InterPro" id="IPR011006">
    <property type="entry name" value="CheY-like_superfamily"/>
</dbReference>
<dbReference type="EMBL" id="AVFE01000035">
    <property type="protein sequence ID" value="ETD04223.1"/>
    <property type="molecule type" value="Genomic_DNA"/>
</dbReference>
<evidence type="ECO:0000256" key="6">
    <source>
        <dbReference type="PROSITE-ProRule" id="PRU00169"/>
    </source>
</evidence>
<comment type="caution">
    <text evidence="10">The sequence shown here is derived from an EMBL/GenBank/DDBJ whole genome shotgun (WGS) entry which is preliminary data.</text>
</comment>
<dbReference type="SUPFAM" id="SSF52172">
    <property type="entry name" value="CheY-like"/>
    <property type="match status" value="1"/>
</dbReference>
<protein>
    <submittedName>
        <fullName evidence="10">Chemotaxis protein CheY</fullName>
    </submittedName>
</protein>
<keyword evidence="4 7" id="KW-0238">DNA-binding</keyword>
<evidence type="ECO:0000256" key="5">
    <source>
        <dbReference type="ARBA" id="ARBA00023163"/>
    </source>
</evidence>
<dbReference type="PANTHER" id="PTHR48111:SF1">
    <property type="entry name" value="TWO-COMPONENT RESPONSE REGULATOR ORR33"/>
    <property type="match status" value="1"/>
</dbReference>
<evidence type="ECO:0000313" key="10">
    <source>
        <dbReference type="EMBL" id="ETD04223.1"/>
    </source>
</evidence>
<evidence type="ECO:0000256" key="3">
    <source>
        <dbReference type="ARBA" id="ARBA00023015"/>
    </source>
</evidence>
<dbReference type="Gene3D" id="6.10.250.690">
    <property type="match status" value="1"/>
</dbReference>
<dbReference type="GO" id="GO:0032993">
    <property type="term" value="C:protein-DNA complex"/>
    <property type="evidence" value="ECO:0007669"/>
    <property type="project" value="TreeGrafter"/>
</dbReference>
<evidence type="ECO:0000256" key="4">
    <source>
        <dbReference type="ARBA" id="ARBA00023125"/>
    </source>
</evidence>
<dbReference type="SMART" id="SM00862">
    <property type="entry name" value="Trans_reg_C"/>
    <property type="match status" value="1"/>
</dbReference>
<dbReference type="InterPro" id="IPR001867">
    <property type="entry name" value="OmpR/PhoB-type_DNA-bd"/>
</dbReference>
<dbReference type="InterPro" id="IPR036388">
    <property type="entry name" value="WH-like_DNA-bd_sf"/>
</dbReference>
<feature type="domain" description="OmpR/PhoB-type" evidence="9">
    <location>
        <begin position="124"/>
        <end position="224"/>
    </location>
</feature>
<keyword evidence="3" id="KW-0805">Transcription regulation</keyword>
<keyword evidence="2" id="KW-0902">Two-component regulatory system</keyword>
<dbReference type="InterPro" id="IPR001789">
    <property type="entry name" value="Sig_transdc_resp-reg_receiver"/>
</dbReference>
<dbReference type="GO" id="GO:0000976">
    <property type="term" value="F:transcription cis-regulatory region binding"/>
    <property type="evidence" value="ECO:0007669"/>
    <property type="project" value="TreeGrafter"/>
</dbReference>
<evidence type="ECO:0000259" key="9">
    <source>
        <dbReference type="PROSITE" id="PS51755"/>
    </source>
</evidence>
<dbReference type="Gene3D" id="1.10.10.10">
    <property type="entry name" value="Winged helix-like DNA-binding domain superfamily/Winged helix DNA-binding domain"/>
    <property type="match status" value="1"/>
</dbReference>
<name>V8AN16_9LACT</name>
<dbReference type="PANTHER" id="PTHR48111">
    <property type="entry name" value="REGULATOR OF RPOS"/>
    <property type="match status" value="1"/>
</dbReference>
<evidence type="ECO:0000313" key="11">
    <source>
        <dbReference type="Proteomes" id="UP000018692"/>
    </source>
</evidence>
<dbReference type="GO" id="GO:0000156">
    <property type="term" value="F:phosphorelay response regulator activity"/>
    <property type="evidence" value="ECO:0007669"/>
    <property type="project" value="TreeGrafter"/>
</dbReference>
<feature type="domain" description="Response regulatory" evidence="8">
    <location>
        <begin position="2"/>
        <end position="116"/>
    </location>
</feature>
<dbReference type="GO" id="GO:0006355">
    <property type="term" value="P:regulation of DNA-templated transcription"/>
    <property type="evidence" value="ECO:0007669"/>
    <property type="project" value="InterPro"/>
</dbReference>
<evidence type="ECO:0000256" key="2">
    <source>
        <dbReference type="ARBA" id="ARBA00023012"/>
    </source>
</evidence>
<dbReference type="Pfam" id="PF00072">
    <property type="entry name" value="Response_reg"/>
    <property type="match status" value="1"/>
</dbReference>